<dbReference type="Proteomes" id="UP000010475">
    <property type="component" value="Chromosome"/>
</dbReference>
<evidence type="ECO:0000313" key="3">
    <source>
        <dbReference type="EMBL" id="AFZ22659.1"/>
    </source>
</evidence>
<dbReference type="Pfam" id="PF07876">
    <property type="entry name" value="Dabb"/>
    <property type="match status" value="1"/>
</dbReference>
<organism evidence="3 4">
    <name type="scientific">Cylindrospermum stagnale PCC 7417</name>
    <dbReference type="NCBI Taxonomy" id="56107"/>
    <lineage>
        <taxon>Bacteria</taxon>
        <taxon>Bacillati</taxon>
        <taxon>Cyanobacteriota</taxon>
        <taxon>Cyanophyceae</taxon>
        <taxon>Nostocales</taxon>
        <taxon>Nostocaceae</taxon>
        <taxon>Cylindrospermum</taxon>
    </lineage>
</organism>
<dbReference type="HOGENOM" id="CLU_080664_4_2_3"/>
<dbReference type="eggNOG" id="COG2755">
    <property type="taxonomic scope" value="Bacteria"/>
</dbReference>
<proteinExistence type="predicted"/>
<accession>K9WS90</accession>
<dbReference type="PANTHER" id="PTHR33178">
    <property type="match status" value="1"/>
</dbReference>
<gene>
    <name evidence="3" type="ORF">Cylst_0296</name>
</gene>
<name>K9WS90_9NOST</name>
<dbReference type="InterPro" id="IPR013097">
    <property type="entry name" value="Dabb"/>
</dbReference>
<evidence type="ECO:0000313" key="4">
    <source>
        <dbReference type="Proteomes" id="UP000010475"/>
    </source>
</evidence>
<reference evidence="3 4" key="1">
    <citation type="submission" date="2012-06" db="EMBL/GenBank/DDBJ databases">
        <title>Finished chromosome of genome of Cylindrospermum stagnale PCC 7417.</title>
        <authorList>
            <consortium name="US DOE Joint Genome Institute"/>
            <person name="Gugger M."/>
            <person name="Coursin T."/>
            <person name="Rippka R."/>
            <person name="Tandeau De Marsac N."/>
            <person name="Huntemann M."/>
            <person name="Wei C.-L."/>
            <person name="Han J."/>
            <person name="Detter J.C."/>
            <person name="Han C."/>
            <person name="Tapia R."/>
            <person name="Chen A."/>
            <person name="Kyrpides N."/>
            <person name="Mavromatis K."/>
            <person name="Markowitz V."/>
            <person name="Szeto E."/>
            <person name="Ivanova N."/>
            <person name="Pagani I."/>
            <person name="Pati A."/>
            <person name="Goodwin L."/>
            <person name="Nordberg H.P."/>
            <person name="Cantor M.N."/>
            <person name="Hua S.X."/>
            <person name="Woyke T."/>
            <person name="Kerfeld C.A."/>
        </authorList>
    </citation>
    <scope>NUCLEOTIDE SEQUENCE [LARGE SCALE GENOMIC DNA]</scope>
    <source>
        <strain evidence="3 4">PCC 7417</strain>
    </source>
</reference>
<dbReference type="KEGG" id="csg:Cylst_0296"/>
<sequence length="102" mass="11447">MPQVQHIVLLNFKEEVTTEKIIYLFGLLAELQQLIPGITYFSGGQNSSPEGLNQGYTHGFVMTFSSVEARDAYLPHSEHERVKSEILKCIESVLAFDIDSNS</sequence>
<dbReference type="PANTHER" id="PTHR33178:SF10">
    <property type="entry name" value="STRESS-RESPONSE A_B BARREL DOMAIN-CONTAINING PROTEIN"/>
    <property type="match status" value="1"/>
</dbReference>
<comment type="subunit">
    <text evidence="1">Homodimer.</text>
</comment>
<keyword evidence="4" id="KW-1185">Reference proteome</keyword>
<dbReference type="EMBL" id="CP003642">
    <property type="protein sequence ID" value="AFZ22659.1"/>
    <property type="molecule type" value="Genomic_DNA"/>
</dbReference>
<evidence type="ECO:0000256" key="1">
    <source>
        <dbReference type="ARBA" id="ARBA00011738"/>
    </source>
</evidence>
<dbReference type="SMART" id="SM00886">
    <property type="entry name" value="Dabb"/>
    <property type="match status" value="1"/>
</dbReference>
<dbReference type="PROSITE" id="PS51502">
    <property type="entry name" value="S_R_A_B_BARREL"/>
    <property type="match status" value="1"/>
</dbReference>
<dbReference type="STRING" id="56107.Cylst_0296"/>
<protein>
    <submittedName>
        <fullName evidence="3">Stress responsive A/B Barrel Domain-containing protein</fullName>
    </submittedName>
</protein>
<dbReference type="AlphaFoldDB" id="K9WS90"/>
<dbReference type="InterPro" id="IPR011008">
    <property type="entry name" value="Dimeric_a/b-barrel"/>
</dbReference>
<dbReference type="InterPro" id="IPR044662">
    <property type="entry name" value="HS1/DABB1-like"/>
</dbReference>
<evidence type="ECO:0000259" key="2">
    <source>
        <dbReference type="PROSITE" id="PS51502"/>
    </source>
</evidence>
<dbReference type="OrthoDB" id="9808130at2"/>
<dbReference type="Gene3D" id="3.30.70.100">
    <property type="match status" value="1"/>
</dbReference>
<dbReference type="SUPFAM" id="SSF54909">
    <property type="entry name" value="Dimeric alpha+beta barrel"/>
    <property type="match status" value="1"/>
</dbReference>
<feature type="domain" description="Stress-response A/B barrel" evidence="2">
    <location>
        <begin position="4"/>
        <end position="98"/>
    </location>
</feature>
<dbReference type="RefSeq" id="WP_015205917.1">
    <property type="nucleotide sequence ID" value="NC_019757.1"/>
</dbReference>